<dbReference type="GO" id="GO:0006412">
    <property type="term" value="P:translation"/>
    <property type="evidence" value="ECO:0007669"/>
    <property type="project" value="InterPro"/>
</dbReference>
<evidence type="ECO:0000313" key="5">
    <source>
        <dbReference type="Proteomes" id="UP000515154"/>
    </source>
</evidence>
<reference evidence="6" key="1">
    <citation type="submission" date="2025-08" db="UniProtKB">
        <authorList>
            <consortium name="RefSeq"/>
        </authorList>
    </citation>
    <scope>IDENTIFICATION</scope>
</reference>
<organism evidence="5 6">
    <name type="scientific">Octopus sinensis</name>
    <name type="common">East Asian common octopus</name>
    <dbReference type="NCBI Taxonomy" id="2607531"/>
    <lineage>
        <taxon>Eukaryota</taxon>
        <taxon>Metazoa</taxon>
        <taxon>Spiralia</taxon>
        <taxon>Lophotrochozoa</taxon>
        <taxon>Mollusca</taxon>
        <taxon>Cephalopoda</taxon>
        <taxon>Coleoidea</taxon>
        <taxon>Octopodiformes</taxon>
        <taxon>Octopoda</taxon>
        <taxon>Incirrata</taxon>
        <taxon>Octopodidae</taxon>
        <taxon>Octopus</taxon>
    </lineage>
</organism>
<dbReference type="PANTHER" id="PTHR13014:SF3">
    <property type="entry name" value="LARGE RIBOSOMAL SUBUNIT PROTEIN ML65"/>
    <property type="match status" value="1"/>
</dbReference>
<dbReference type="Pfam" id="PF07147">
    <property type="entry name" value="PDCD9"/>
    <property type="match status" value="1"/>
</dbReference>
<keyword evidence="2 6" id="KW-0689">Ribosomal protein</keyword>
<dbReference type="InterPro" id="IPR039982">
    <property type="entry name" value="Ribosomal_mL65"/>
</dbReference>
<dbReference type="Proteomes" id="UP000515154">
    <property type="component" value="Linkage group LG3"/>
</dbReference>
<dbReference type="PANTHER" id="PTHR13014">
    <property type="entry name" value="MITOCHONDRIAL 28S RIBOSOMAL PROTEIN S30/P52 PRO-APOTOTIC PROTEIN"/>
    <property type="match status" value="1"/>
</dbReference>
<keyword evidence="5" id="KW-1185">Reference proteome</keyword>
<dbReference type="AlphaFoldDB" id="A0A6P7S8G0"/>
<name>A0A6P7S8G0_9MOLL</name>
<dbReference type="KEGG" id="osn:115209920"/>
<protein>
    <submittedName>
        <fullName evidence="6">39S ribosomal protein S30, mitochondrial</fullName>
    </submittedName>
</protein>
<dbReference type="GO" id="GO:0003735">
    <property type="term" value="F:structural constituent of ribosome"/>
    <property type="evidence" value="ECO:0007669"/>
    <property type="project" value="InterPro"/>
</dbReference>
<dbReference type="InterPro" id="IPR010793">
    <property type="entry name" value="Ribosomal_mL37/mL65"/>
</dbReference>
<gene>
    <name evidence="6" type="primary">LOC115209920</name>
</gene>
<dbReference type="GO" id="GO:0005762">
    <property type="term" value="C:mitochondrial large ribosomal subunit"/>
    <property type="evidence" value="ECO:0007669"/>
    <property type="project" value="TreeGrafter"/>
</dbReference>
<dbReference type="RefSeq" id="XP_029634383.1">
    <property type="nucleotide sequence ID" value="XM_029778523.2"/>
</dbReference>
<accession>A0A6P7S8G0</accession>
<keyword evidence="4" id="KW-0687">Ribonucleoprotein</keyword>
<sequence>MAMPSLMLSRSCRSCSRFSSFFHTNNRYASSVVSVNTSEEIPGEEIQYPPIKPRWPPGSWGNMTEKRSWSIWEQSNKLKDTKLKLKDRFEMLSPSPEVTWKCPSVQHYPRSFEYQQYVTKTHMAPGMPEVYEQMEEEAMAYLQRIKPLIERVILFENFLIDRNIKYTRYNKLDPDNVTFLQTEKIINCLLSVLAPDFPHLLTSQFAENVRVRAFWDRYGIPTKPYILRKDREFQRFEKMYSRFNTEFICSQIRSEKPLMPFVPRDSPLCTESEYSQFCYWPSDLSQQNEKVKNICIPGFFHGDPCEFGLVSFHCSSQMKRKIKQFGPEITYEFQKGLGLITSFAWTVAQAYFLGFSSFVELTYPLTTQTVITDGQKFSFFAYQLNTLEMWKDDDGNNLKNICWHTEEENLYELKDGQIQNFNDNVLKQLIKFFMNQPKEPNYPLRPYLEDDPSKIERYLEDKQKKVSRRNQRKVTN</sequence>
<proteinExistence type="predicted"/>
<evidence type="ECO:0000256" key="4">
    <source>
        <dbReference type="ARBA" id="ARBA00023274"/>
    </source>
</evidence>
<evidence type="ECO:0000313" key="6">
    <source>
        <dbReference type="RefSeq" id="XP_029634383.1"/>
    </source>
</evidence>
<evidence type="ECO:0000256" key="3">
    <source>
        <dbReference type="ARBA" id="ARBA00023128"/>
    </source>
</evidence>
<evidence type="ECO:0000256" key="1">
    <source>
        <dbReference type="ARBA" id="ARBA00004173"/>
    </source>
</evidence>
<keyword evidence="3" id="KW-0496">Mitochondrion</keyword>
<evidence type="ECO:0000256" key="2">
    <source>
        <dbReference type="ARBA" id="ARBA00022980"/>
    </source>
</evidence>
<comment type="subcellular location">
    <subcellularLocation>
        <location evidence="1">Mitochondrion</location>
    </subcellularLocation>
</comment>